<dbReference type="KEGG" id="bim:100741741"/>
<organism evidence="1 2">
    <name type="scientific">Bombus impatiens</name>
    <name type="common">Bumblebee</name>
    <dbReference type="NCBI Taxonomy" id="132113"/>
    <lineage>
        <taxon>Eukaryota</taxon>
        <taxon>Metazoa</taxon>
        <taxon>Ecdysozoa</taxon>
        <taxon>Arthropoda</taxon>
        <taxon>Hexapoda</taxon>
        <taxon>Insecta</taxon>
        <taxon>Pterygota</taxon>
        <taxon>Neoptera</taxon>
        <taxon>Endopterygota</taxon>
        <taxon>Hymenoptera</taxon>
        <taxon>Apocrita</taxon>
        <taxon>Aculeata</taxon>
        <taxon>Apoidea</taxon>
        <taxon>Anthophila</taxon>
        <taxon>Apidae</taxon>
        <taxon>Bombus</taxon>
        <taxon>Pyrobombus</taxon>
    </lineage>
</organism>
<evidence type="ECO:0000313" key="1">
    <source>
        <dbReference type="Proteomes" id="UP000515180"/>
    </source>
</evidence>
<dbReference type="OrthoDB" id="7611568at2759"/>
<sequence>MHKHYTGSKLISSYRCEKRKASVIGGGQIFMTRAIDRVAYDIRRRRRASGCSPNNISVGSSSSYNISRIRIVIITGYTIQRYARTSIAALSVEQVAVRYRRHCSSLFVTTRHGALLVVLLTARCVTIPRCAMCLSGRMVPVFKTEIMTWRGLTEPTEGHRRRYG</sequence>
<keyword evidence="1" id="KW-1185">Reference proteome</keyword>
<evidence type="ECO:0000313" key="2">
    <source>
        <dbReference type="RefSeq" id="XP_024222946.1"/>
    </source>
</evidence>
<name>A0A6P6FCB1_BOMIM</name>
<dbReference type="GeneID" id="100741741"/>
<reference evidence="2" key="1">
    <citation type="submission" date="2025-08" db="UniProtKB">
        <authorList>
            <consortium name="RefSeq"/>
        </authorList>
    </citation>
    <scope>IDENTIFICATION</scope>
</reference>
<protein>
    <submittedName>
        <fullName evidence="2">Uncharacterized protein LOC100741741</fullName>
    </submittedName>
</protein>
<proteinExistence type="predicted"/>
<gene>
    <name evidence="2" type="primary">LOC100741741</name>
</gene>
<dbReference type="AlphaFoldDB" id="A0A6P6FCB1"/>
<accession>A0A6P6FCB1</accession>
<dbReference type="Proteomes" id="UP000515180">
    <property type="component" value="Unplaced"/>
</dbReference>
<dbReference type="RefSeq" id="XP_024222946.1">
    <property type="nucleotide sequence ID" value="XM_024367178.2"/>
</dbReference>